<evidence type="ECO:0000256" key="6">
    <source>
        <dbReference type="ARBA" id="ARBA00023242"/>
    </source>
</evidence>
<dbReference type="CDD" id="cd00167">
    <property type="entry name" value="SANT"/>
    <property type="match status" value="1"/>
</dbReference>
<keyword evidence="5" id="KW-0804">Transcription</keyword>
<protein>
    <submittedName>
        <fullName evidence="10">Uncharacterized protein</fullName>
    </submittedName>
</protein>
<evidence type="ECO:0000256" key="2">
    <source>
        <dbReference type="ARBA" id="ARBA00022737"/>
    </source>
</evidence>
<dbReference type="GO" id="GO:0005634">
    <property type="term" value="C:nucleus"/>
    <property type="evidence" value="ECO:0007669"/>
    <property type="project" value="UniProtKB-SubCell"/>
</dbReference>
<dbReference type="InterPro" id="IPR009057">
    <property type="entry name" value="Homeodomain-like_sf"/>
</dbReference>
<evidence type="ECO:0000259" key="9">
    <source>
        <dbReference type="PROSITE" id="PS51294"/>
    </source>
</evidence>
<feature type="region of interest" description="Disordered" evidence="7">
    <location>
        <begin position="33"/>
        <end position="61"/>
    </location>
</feature>
<dbReference type="InterPro" id="IPR051953">
    <property type="entry name" value="Plant_SW-associated_TFs"/>
</dbReference>
<feature type="domain" description="Myb-like" evidence="8">
    <location>
        <begin position="1"/>
        <end position="27"/>
    </location>
</feature>
<dbReference type="AlphaFoldDB" id="A0A5K1EI76"/>
<dbReference type="InterPro" id="IPR001005">
    <property type="entry name" value="SANT/Myb"/>
</dbReference>
<gene>
    <name evidence="10" type="ORF">NYM_LOCUS21285</name>
</gene>
<keyword evidence="6" id="KW-0539">Nucleus</keyword>
<dbReference type="Gene3D" id="1.10.10.60">
    <property type="entry name" value="Homeodomain-like"/>
    <property type="match status" value="1"/>
</dbReference>
<reference evidence="10" key="1">
    <citation type="submission" date="2019-09" db="EMBL/GenBank/DDBJ databases">
        <authorList>
            <person name="Zhang L."/>
        </authorList>
    </citation>
    <scope>NUCLEOTIDE SEQUENCE</scope>
</reference>
<proteinExistence type="predicted"/>
<evidence type="ECO:0000259" key="8">
    <source>
        <dbReference type="PROSITE" id="PS50090"/>
    </source>
</evidence>
<evidence type="ECO:0000256" key="1">
    <source>
        <dbReference type="ARBA" id="ARBA00004123"/>
    </source>
</evidence>
<dbReference type="Pfam" id="PF00249">
    <property type="entry name" value="Myb_DNA-binding"/>
    <property type="match status" value="1"/>
</dbReference>
<comment type="subcellular location">
    <subcellularLocation>
        <location evidence="1">Nucleus</location>
    </subcellularLocation>
</comment>
<feature type="domain" description="HTH myb-type" evidence="9">
    <location>
        <begin position="1"/>
        <end position="31"/>
    </location>
</feature>
<keyword evidence="3" id="KW-0805">Transcription regulation</keyword>
<evidence type="ECO:0000313" key="10">
    <source>
        <dbReference type="EMBL" id="VVW52152.1"/>
    </source>
</evidence>
<sequence length="230" mass="25156">MHRWSQIAARLPGRTDNEIKNFWNSTIKKRLKNQPVQSTTVAGKQSHGSSETKDHEMTGGFTSMQEPAIIMYMDSSSSSSSSSLSMQASNIHSNRFHPSPLLEAGYGGATTGLTSYLHMPTSLMDGVNANISSGLEAAFPIMHGTNGQFFVPSLDNSIEEITTAATTSAAAATPTTTTTTNADNNYYNTNNNAGDAHYWDADKWRLRDWDLEELIEDASFSLPFLDFQAE</sequence>
<organism evidence="10">
    <name type="scientific">Nymphaea colorata</name>
    <name type="common">pocket water lily</name>
    <dbReference type="NCBI Taxonomy" id="210225"/>
    <lineage>
        <taxon>Eukaryota</taxon>
        <taxon>Viridiplantae</taxon>
        <taxon>Streptophyta</taxon>
        <taxon>Embryophyta</taxon>
        <taxon>Tracheophyta</taxon>
        <taxon>Spermatophyta</taxon>
        <taxon>Magnoliopsida</taxon>
        <taxon>Nymphaeales</taxon>
        <taxon>Nymphaeaceae</taxon>
        <taxon>Nymphaea</taxon>
    </lineage>
</organism>
<keyword evidence="4" id="KW-0238">DNA-binding</keyword>
<evidence type="ECO:0000256" key="3">
    <source>
        <dbReference type="ARBA" id="ARBA00023015"/>
    </source>
</evidence>
<feature type="compositionally biased region" description="Polar residues" evidence="7">
    <location>
        <begin position="34"/>
        <end position="49"/>
    </location>
</feature>
<dbReference type="PROSITE" id="PS50090">
    <property type="entry name" value="MYB_LIKE"/>
    <property type="match status" value="1"/>
</dbReference>
<evidence type="ECO:0000256" key="4">
    <source>
        <dbReference type="ARBA" id="ARBA00023125"/>
    </source>
</evidence>
<dbReference type="SUPFAM" id="SSF46689">
    <property type="entry name" value="Homeodomain-like"/>
    <property type="match status" value="1"/>
</dbReference>
<accession>A0A5K1EI76</accession>
<dbReference type="EMBL" id="LR721784">
    <property type="protein sequence ID" value="VVW52152.1"/>
    <property type="molecule type" value="Genomic_DNA"/>
</dbReference>
<dbReference type="PANTHER" id="PTHR47997">
    <property type="entry name" value="MYB DOMAIN PROTEIN 55"/>
    <property type="match status" value="1"/>
</dbReference>
<dbReference type="InterPro" id="IPR017930">
    <property type="entry name" value="Myb_dom"/>
</dbReference>
<dbReference type="Gramene" id="NC6G0098370.1">
    <property type="protein sequence ID" value="NC6G0098370.1:cds"/>
    <property type="gene ID" value="NC6G0098370"/>
</dbReference>
<evidence type="ECO:0000256" key="5">
    <source>
        <dbReference type="ARBA" id="ARBA00023163"/>
    </source>
</evidence>
<dbReference type="PANTHER" id="PTHR47997:SF73">
    <property type="entry name" value="TRANSCRIPTION FACTOR MYB83-LIKE"/>
    <property type="match status" value="1"/>
</dbReference>
<keyword evidence="2" id="KW-0677">Repeat</keyword>
<dbReference type="GO" id="GO:0003677">
    <property type="term" value="F:DNA binding"/>
    <property type="evidence" value="ECO:0007669"/>
    <property type="project" value="UniProtKB-KW"/>
</dbReference>
<dbReference type="PROSITE" id="PS51294">
    <property type="entry name" value="HTH_MYB"/>
    <property type="match status" value="1"/>
</dbReference>
<name>A0A5K1EI76_9MAGN</name>
<evidence type="ECO:0000256" key="7">
    <source>
        <dbReference type="SAM" id="MobiDB-lite"/>
    </source>
</evidence>